<comment type="caution">
    <text evidence="2">The sequence shown here is derived from an EMBL/GenBank/DDBJ whole genome shotgun (WGS) entry which is preliminary data.</text>
</comment>
<reference evidence="2 3" key="1">
    <citation type="submission" date="2022-03" db="EMBL/GenBank/DDBJ databases">
        <title>Genomic Encyclopedia of Type Strains, Phase III (KMG-III): the genomes of soil and plant-associated and newly described type strains.</title>
        <authorList>
            <person name="Whitman W."/>
        </authorList>
    </citation>
    <scope>NUCLEOTIDE SEQUENCE [LARGE SCALE GENOMIC DNA]</scope>
    <source>
        <strain evidence="2 3">BSker1</strain>
    </source>
</reference>
<dbReference type="PANTHER" id="PTHR22916">
    <property type="entry name" value="GLYCOSYLTRANSFERASE"/>
    <property type="match status" value="1"/>
</dbReference>
<name>A0ABT1G9D7_9GAMM</name>
<dbReference type="Gene3D" id="3.90.550.10">
    <property type="entry name" value="Spore Coat Polysaccharide Biosynthesis Protein SpsA, Chain A"/>
    <property type="match status" value="1"/>
</dbReference>
<dbReference type="InterPro" id="IPR001173">
    <property type="entry name" value="Glyco_trans_2-like"/>
</dbReference>
<dbReference type="InterPro" id="IPR029044">
    <property type="entry name" value="Nucleotide-diphossugar_trans"/>
</dbReference>
<protein>
    <submittedName>
        <fullName evidence="2">Glycosyltransferase involved in cell wall biosynthesis</fullName>
    </submittedName>
</protein>
<keyword evidence="3" id="KW-1185">Reference proteome</keyword>
<feature type="domain" description="Glycosyltransferase 2-like" evidence="1">
    <location>
        <begin position="7"/>
        <end position="165"/>
    </location>
</feature>
<dbReference type="SUPFAM" id="SSF53448">
    <property type="entry name" value="Nucleotide-diphospho-sugar transferases"/>
    <property type="match status" value="1"/>
</dbReference>
<gene>
    <name evidence="2" type="ORF">J2T60_001914</name>
</gene>
<dbReference type="CDD" id="cd00761">
    <property type="entry name" value="Glyco_tranf_GTA_type"/>
    <property type="match status" value="1"/>
</dbReference>
<proteinExistence type="predicted"/>
<evidence type="ECO:0000259" key="1">
    <source>
        <dbReference type="Pfam" id="PF00535"/>
    </source>
</evidence>
<dbReference type="PANTHER" id="PTHR22916:SF3">
    <property type="entry name" value="UDP-GLCNAC:BETAGAL BETA-1,3-N-ACETYLGLUCOSAMINYLTRANSFERASE-LIKE PROTEIN 1"/>
    <property type="match status" value="1"/>
</dbReference>
<sequence length="254" mass="28486">MTTPTTSIITPVHNSAAFLDACIDSVQAQTREDWELILVDDASSDDSRKRMAARAEDDARIRPIYLSQNQGAAVARNTAIEKARGRYIAFLDSDDLWAPDKLERQLALCEAQGAAFVYGAYTLRKENSAPSREKTITPQARIHYRGLLNATIIATSTALYDREAFGGRVYMPEIRKRQDLGLWLKLLRRTDWAHGVVDSPVATICKRPGSLSDNKFSALYNTWRLYRDHEGLSASASLWHLANYATRAAFKYLG</sequence>
<evidence type="ECO:0000313" key="2">
    <source>
        <dbReference type="EMBL" id="MCP1727914.1"/>
    </source>
</evidence>
<evidence type="ECO:0000313" key="3">
    <source>
        <dbReference type="Proteomes" id="UP001523550"/>
    </source>
</evidence>
<dbReference type="Proteomes" id="UP001523550">
    <property type="component" value="Unassembled WGS sequence"/>
</dbReference>
<dbReference type="Pfam" id="PF00535">
    <property type="entry name" value="Glycos_transf_2"/>
    <property type="match status" value="1"/>
</dbReference>
<accession>A0ABT1G9D7</accession>
<dbReference type="RefSeq" id="WP_253448965.1">
    <property type="nucleotide sequence ID" value="NZ_JALJYF010000002.1"/>
</dbReference>
<dbReference type="EMBL" id="JALJYF010000002">
    <property type="protein sequence ID" value="MCP1727914.1"/>
    <property type="molecule type" value="Genomic_DNA"/>
</dbReference>
<organism evidence="2 3">
    <name type="scientific">Natronospira proteinivora</name>
    <dbReference type="NCBI Taxonomy" id="1807133"/>
    <lineage>
        <taxon>Bacteria</taxon>
        <taxon>Pseudomonadati</taxon>
        <taxon>Pseudomonadota</taxon>
        <taxon>Gammaproteobacteria</taxon>
        <taxon>Natronospirales</taxon>
        <taxon>Natronospiraceae</taxon>
        <taxon>Natronospira</taxon>
    </lineage>
</organism>